<keyword evidence="1" id="KW-0732">Signal</keyword>
<name>B1ZTI5_OPITP</name>
<gene>
    <name evidence="2" type="ordered locus">Oter_0640</name>
</gene>
<feature type="signal peptide" evidence="1">
    <location>
        <begin position="1"/>
        <end position="17"/>
    </location>
</feature>
<evidence type="ECO:0000313" key="3">
    <source>
        <dbReference type="Proteomes" id="UP000007013"/>
    </source>
</evidence>
<feature type="chain" id="PRO_5002774555" evidence="1">
    <location>
        <begin position="18"/>
        <end position="169"/>
    </location>
</feature>
<dbReference type="OrthoDB" id="196864at2"/>
<accession>B1ZTI5</accession>
<dbReference type="EMBL" id="CP001032">
    <property type="protein sequence ID" value="ACB73930.1"/>
    <property type="molecule type" value="Genomic_DNA"/>
</dbReference>
<keyword evidence="3" id="KW-1185">Reference proteome</keyword>
<dbReference type="KEGG" id="ote:Oter_0640"/>
<reference evidence="2 3" key="1">
    <citation type="journal article" date="2011" name="J. Bacteriol.">
        <title>Genome sequence of the verrucomicrobium Opitutus terrae PB90-1, an abundant inhabitant of rice paddy soil ecosystems.</title>
        <authorList>
            <person name="van Passel M.W."/>
            <person name="Kant R."/>
            <person name="Palva A."/>
            <person name="Copeland A."/>
            <person name="Lucas S."/>
            <person name="Lapidus A."/>
            <person name="Glavina del Rio T."/>
            <person name="Pitluck S."/>
            <person name="Goltsman E."/>
            <person name="Clum A."/>
            <person name="Sun H."/>
            <person name="Schmutz J."/>
            <person name="Larimer F.W."/>
            <person name="Land M.L."/>
            <person name="Hauser L."/>
            <person name="Kyrpides N."/>
            <person name="Mikhailova N."/>
            <person name="Richardson P.P."/>
            <person name="Janssen P.H."/>
            <person name="de Vos W.M."/>
            <person name="Smidt H."/>
        </authorList>
    </citation>
    <scope>NUCLEOTIDE SEQUENCE [LARGE SCALE GENOMIC DNA]</scope>
    <source>
        <strain evidence="3">DSM 11246 / JCM 15787 / PB90-1</strain>
    </source>
</reference>
<proteinExistence type="predicted"/>
<organism evidence="2 3">
    <name type="scientific">Opitutus terrae (strain DSM 11246 / JCM 15787 / PB90-1)</name>
    <dbReference type="NCBI Taxonomy" id="452637"/>
    <lineage>
        <taxon>Bacteria</taxon>
        <taxon>Pseudomonadati</taxon>
        <taxon>Verrucomicrobiota</taxon>
        <taxon>Opitutia</taxon>
        <taxon>Opitutales</taxon>
        <taxon>Opitutaceae</taxon>
        <taxon>Opitutus</taxon>
    </lineage>
</organism>
<evidence type="ECO:0000256" key="1">
    <source>
        <dbReference type="SAM" id="SignalP"/>
    </source>
</evidence>
<protein>
    <submittedName>
        <fullName evidence="2">Uncharacterized protein</fullName>
    </submittedName>
</protein>
<sequence>MLIAAVIGLAVVARVHAAAAADISTSEKRRPSLELAERLAQPPNLAPLPGELVHPFNPAAFGQPDPEELRAIAAAQAAAQAAQTATKPTTDREFLQVIAARIMPSGTVIIGDEPWLIFGKKRLRVGDRLTVAYDGQDYQLELAGIDRTNFTLRLNRDEITRPIKPRKTP</sequence>
<dbReference type="AlphaFoldDB" id="B1ZTI5"/>
<dbReference type="Proteomes" id="UP000007013">
    <property type="component" value="Chromosome"/>
</dbReference>
<dbReference type="HOGENOM" id="CLU_1576921_0_0_0"/>
<evidence type="ECO:0000313" key="2">
    <source>
        <dbReference type="EMBL" id="ACB73930.1"/>
    </source>
</evidence>
<dbReference type="STRING" id="452637.Oter_0640"/>